<keyword evidence="3" id="KW-1185">Reference proteome</keyword>
<reference evidence="2" key="1">
    <citation type="submission" date="2022-11" db="EMBL/GenBank/DDBJ databases">
        <title>Centuries of genome instability and evolution in soft-shell clam transmissible cancer (bioRxiv).</title>
        <authorList>
            <person name="Hart S.F.M."/>
            <person name="Yonemitsu M.A."/>
            <person name="Giersch R.M."/>
            <person name="Beal B.F."/>
            <person name="Arriagada G."/>
            <person name="Davis B.W."/>
            <person name="Ostrander E.A."/>
            <person name="Goff S.P."/>
            <person name="Metzger M.J."/>
        </authorList>
    </citation>
    <scope>NUCLEOTIDE SEQUENCE</scope>
    <source>
        <strain evidence="2">MELC-2E11</strain>
        <tissue evidence="2">Siphon/mantle</tissue>
    </source>
</reference>
<dbReference type="InterPro" id="IPR013642">
    <property type="entry name" value="CLCA_N"/>
</dbReference>
<evidence type="ECO:0000313" key="3">
    <source>
        <dbReference type="Proteomes" id="UP001164746"/>
    </source>
</evidence>
<gene>
    <name evidence="2" type="ORF">MAR_013551</name>
</gene>
<sequence>MKGYTSPFKIDIFTAASRLLFRATEERVYFGQINIVVPISWSQQGEAQPVKQSERGHFKVGTYV</sequence>
<protein>
    <recommendedName>
        <fullName evidence="1">Calcium-activated chloride channel N-terminal domain-containing protein</fullName>
    </recommendedName>
</protein>
<accession>A0ABY7G085</accession>
<dbReference type="Proteomes" id="UP001164746">
    <property type="component" value="Chromosome 15"/>
</dbReference>
<proteinExistence type="predicted"/>
<dbReference type="EMBL" id="CP111026">
    <property type="protein sequence ID" value="WAR27847.1"/>
    <property type="molecule type" value="Genomic_DNA"/>
</dbReference>
<organism evidence="2 3">
    <name type="scientific">Mya arenaria</name>
    <name type="common">Soft-shell clam</name>
    <dbReference type="NCBI Taxonomy" id="6604"/>
    <lineage>
        <taxon>Eukaryota</taxon>
        <taxon>Metazoa</taxon>
        <taxon>Spiralia</taxon>
        <taxon>Lophotrochozoa</taxon>
        <taxon>Mollusca</taxon>
        <taxon>Bivalvia</taxon>
        <taxon>Autobranchia</taxon>
        <taxon>Heteroconchia</taxon>
        <taxon>Euheterodonta</taxon>
        <taxon>Imparidentia</taxon>
        <taxon>Neoheterodontei</taxon>
        <taxon>Myida</taxon>
        <taxon>Myoidea</taxon>
        <taxon>Myidae</taxon>
        <taxon>Mya</taxon>
    </lineage>
</organism>
<name>A0ABY7G085_MYAAR</name>
<feature type="domain" description="Calcium-activated chloride channel N-terminal" evidence="1">
    <location>
        <begin position="11"/>
        <end position="53"/>
    </location>
</feature>
<evidence type="ECO:0000259" key="1">
    <source>
        <dbReference type="Pfam" id="PF08434"/>
    </source>
</evidence>
<evidence type="ECO:0000313" key="2">
    <source>
        <dbReference type="EMBL" id="WAR27847.1"/>
    </source>
</evidence>
<dbReference type="Pfam" id="PF08434">
    <property type="entry name" value="CLCA"/>
    <property type="match status" value="1"/>
</dbReference>